<accession>A0ABM3YJR8</accession>
<keyword evidence="6" id="KW-0812">Transmembrane</keyword>
<gene>
    <name evidence="9" type="primary">LOC103107740</name>
</gene>
<feature type="transmembrane region" description="Helical" evidence="6">
    <location>
        <begin position="126"/>
        <end position="145"/>
    </location>
</feature>
<evidence type="ECO:0000256" key="6">
    <source>
        <dbReference type="SAM" id="Phobius"/>
    </source>
</evidence>
<evidence type="ECO:0000256" key="5">
    <source>
        <dbReference type="ARBA" id="ARBA00023180"/>
    </source>
</evidence>
<feature type="signal peptide" evidence="7">
    <location>
        <begin position="1"/>
        <end position="24"/>
    </location>
</feature>
<feature type="chain" id="PRO_5045115159" evidence="7">
    <location>
        <begin position="25"/>
        <end position="172"/>
    </location>
</feature>
<dbReference type="Proteomes" id="UP001652624">
    <property type="component" value="Chromosome 13"/>
</dbReference>
<evidence type="ECO:0000256" key="7">
    <source>
        <dbReference type="SAM" id="SignalP"/>
    </source>
</evidence>
<evidence type="ECO:0000256" key="2">
    <source>
        <dbReference type="ARBA" id="ARBA00022729"/>
    </source>
</evidence>
<evidence type="ECO:0000313" key="8">
    <source>
        <dbReference type="Proteomes" id="UP001652624"/>
    </source>
</evidence>
<keyword evidence="5" id="KW-0325">Glycoprotein</keyword>
<evidence type="ECO:0000313" key="9">
    <source>
        <dbReference type="RefSeq" id="XP_060061316.1"/>
    </source>
</evidence>
<protein>
    <submittedName>
        <fullName evidence="9">Retinoic acid early transcript 1E-like isoform X2</fullName>
    </submittedName>
</protein>
<dbReference type="InterPro" id="IPR050208">
    <property type="entry name" value="MHC_class-I_related"/>
</dbReference>
<evidence type="ECO:0000256" key="3">
    <source>
        <dbReference type="ARBA" id="ARBA00023136"/>
    </source>
</evidence>
<comment type="subcellular location">
    <subcellularLocation>
        <location evidence="1">Membrane</location>
    </subcellularLocation>
</comment>
<proteinExistence type="predicted"/>
<keyword evidence="4" id="KW-1015">Disulfide bond</keyword>
<sequence>MELAAPTAGLGLILLLLEARETLGGAHSLCLNFTVRSQASPGQSWCEAQGSVDGKPFLQYGSDSSKATPVGLLGEKVNATKAWKELSQTLEEVGRELRMVLLVTKPEKSLSGESPQKTPDSNQRSFILAGIIPLIIILSITIFMIHRKCSAVPAEASWGQERATSLDQQLMT</sequence>
<evidence type="ECO:0000256" key="4">
    <source>
        <dbReference type="ARBA" id="ARBA00023157"/>
    </source>
</evidence>
<dbReference type="RefSeq" id="XP_060061316.1">
    <property type="nucleotide sequence ID" value="XM_060205333.1"/>
</dbReference>
<keyword evidence="8" id="KW-1185">Reference proteome</keyword>
<dbReference type="Gene3D" id="3.30.500.10">
    <property type="entry name" value="MHC class I-like antigen recognition-like"/>
    <property type="match status" value="1"/>
</dbReference>
<reference evidence="9" key="1">
    <citation type="submission" date="2025-08" db="UniProtKB">
        <authorList>
            <consortium name="RefSeq"/>
        </authorList>
    </citation>
    <scope>IDENTIFICATION</scope>
</reference>
<dbReference type="InterPro" id="IPR011162">
    <property type="entry name" value="MHC_I/II-like_Ag-recog"/>
</dbReference>
<dbReference type="PANTHER" id="PTHR16675">
    <property type="entry name" value="MHC CLASS I-RELATED"/>
    <property type="match status" value="1"/>
</dbReference>
<keyword evidence="3 6" id="KW-0472">Membrane</keyword>
<dbReference type="InterPro" id="IPR037055">
    <property type="entry name" value="MHC_I-like_Ag-recog_sf"/>
</dbReference>
<dbReference type="SUPFAM" id="SSF54452">
    <property type="entry name" value="MHC antigen-recognition domain"/>
    <property type="match status" value="1"/>
</dbReference>
<organism evidence="8 9">
    <name type="scientific">Erinaceus europaeus</name>
    <name type="common">Western European hedgehog</name>
    <dbReference type="NCBI Taxonomy" id="9365"/>
    <lineage>
        <taxon>Eukaryota</taxon>
        <taxon>Metazoa</taxon>
        <taxon>Chordata</taxon>
        <taxon>Craniata</taxon>
        <taxon>Vertebrata</taxon>
        <taxon>Euteleostomi</taxon>
        <taxon>Mammalia</taxon>
        <taxon>Eutheria</taxon>
        <taxon>Laurasiatheria</taxon>
        <taxon>Eulipotyphla</taxon>
        <taxon>Erinaceidae</taxon>
        <taxon>Erinaceinae</taxon>
        <taxon>Erinaceus</taxon>
    </lineage>
</organism>
<dbReference type="GeneID" id="103107740"/>
<dbReference type="PANTHER" id="PTHR16675:SF64">
    <property type="entry name" value="RETINOIC ACID EARLY TRANSCRIPT 1E"/>
    <property type="match status" value="1"/>
</dbReference>
<keyword evidence="6" id="KW-1133">Transmembrane helix</keyword>
<evidence type="ECO:0000256" key="1">
    <source>
        <dbReference type="ARBA" id="ARBA00004370"/>
    </source>
</evidence>
<name>A0ABM3YJR8_ERIEU</name>
<keyword evidence="2 7" id="KW-0732">Signal</keyword>